<organism evidence="3 4">
    <name type="scientific">Azospirillum griseum</name>
    <dbReference type="NCBI Taxonomy" id="2496639"/>
    <lineage>
        <taxon>Bacteria</taxon>
        <taxon>Pseudomonadati</taxon>
        <taxon>Pseudomonadota</taxon>
        <taxon>Alphaproteobacteria</taxon>
        <taxon>Rhodospirillales</taxon>
        <taxon>Azospirillaceae</taxon>
        <taxon>Azospirillum</taxon>
    </lineage>
</organism>
<comment type="caution">
    <text evidence="3">The sequence shown here is derived from an EMBL/GenBank/DDBJ whole genome shotgun (WGS) entry which is preliminary data.</text>
</comment>
<dbReference type="EMBL" id="RXMA01000053">
    <property type="protein sequence ID" value="RTR12490.1"/>
    <property type="molecule type" value="Genomic_DNA"/>
</dbReference>
<dbReference type="InterPro" id="IPR032750">
    <property type="entry name" value="TnsD_C"/>
</dbReference>
<dbReference type="Pfam" id="PF06527">
    <property type="entry name" value="TniQ"/>
    <property type="match status" value="1"/>
</dbReference>
<dbReference type="OrthoDB" id="470139at2"/>
<keyword evidence="4" id="KW-1185">Reference proteome</keyword>
<dbReference type="Proteomes" id="UP000277007">
    <property type="component" value="Unassembled WGS sequence"/>
</dbReference>
<reference evidence="3 4" key="1">
    <citation type="submission" date="2018-12" db="EMBL/GenBank/DDBJ databases">
        <authorList>
            <person name="Yang Y."/>
        </authorList>
    </citation>
    <scope>NUCLEOTIDE SEQUENCE [LARGE SCALE GENOMIC DNA]</scope>
    <source>
        <strain evidence="3 4">L-25-5w-1</strain>
    </source>
</reference>
<accession>A0A431V9T4</accession>
<sequence>MLSYFPAPYPDELLYSLLARYHRHTCSVSSKGTLEDLFGSRNVRATVDLPGHLGALSRHLPPDKDLTAERLASEFTLFPYYVAFQPPMVVADVLAALTHGRADGIHLRLGIATTTVSAATALRYCPACHADALTRWGERYWRRAHQLPGVLVCPDHGVPLTDSSVVPSLGHQHEFVAADHRNCGSESVPPVWANDHKSRAILLDIAQRSAALLNGRRWGMNPVDLTARYRHALIDRRFASASGRVDQRHLHDAFAAVFAPACSALPELEGTTWLTSIVRKHRHAFHPLHHILFGLLLDRSDPAPKVAHLTPRRVVATTEFTNRLRDLVRQGEGLRATARALNVDPNTVRLLSNDIPNCPPGDTRNCPPVAVQAVVG</sequence>
<evidence type="ECO:0000259" key="2">
    <source>
        <dbReference type="Pfam" id="PF15978"/>
    </source>
</evidence>
<proteinExistence type="predicted"/>
<protein>
    <submittedName>
        <fullName evidence="3">Uncharacterized protein</fullName>
    </submittedName>
</protein>
<evidence type="ECO:0000259" key="1">
    <source>
        <dbReference type="Pfam" id="PF06527"/>
    </source>
</evidence>
<dbReference type="RefSeq" id="WP_126620669.1">
    <property type="nucleotide sequence ID" value="NZ_JBHUCY010000046.1"/>
</dbReference>
<dbReference type="InterPro" id="IPR009492">
    <property type="entry name" value="TniQ"/>
</dbReference>
<name>A0A431V9T4_9PROT</name>
<feature type="domain" description="Transposon Tn7 transposition protein TnsD C-terminal" evidence="2">
    <location>
        <begin position="205"/>
        <end position="298"/>
    </location>
</feature>
<feature type="domain" description="TniQ" evidence="1">
    <location>
        <begin position="4"/>
        <end position="160"/>
    </location>
</feature>
<dbReference type="AlphaFoldDB" id="A0A431V9T4"/>
<evidence type="ECO:0000313" key="4">
    <source>
        <dbReference type="Proteomes" id="UP000277007"/>
    </source>
</evidence>
<dbReference type="Pfam" id="PF15978">
    <property type="entry name" value="TnsD"/>
    <property type="match status" value="1"/>
</dbReference>
<gene>
    <name evidence="3" type="ORF">EJ903_25370</name>
</gene>
<evidence type="ECO:0000313" key="3">
    <source>
        <dbReference type="EMBL" id="RTR12490.1"/>
    </source>
</evidence>